<keyword evidence="11" id="KW-1185">Reference proteome</keyword>
<dbReference type="SUPFAM" id="SSF53850">
    <property type="entry name" value="Periplasmic binding protein-like II"/>
    <property type="match status" value="1"/>
</dbReference>
<dbReference type="CDD" id="cd13553">
    <property type="entry name" value="PBP2_NrtA_CpmA_like"/>
    <property type="match status" value="1"/>
</dbReference>
<evidence type="ECO:0000256" key="3">
    <source>
        <dbReference type="ARBA" id="ARBA00022475"/>
    </source>
</evidence>
<evidence type="ECO:0000256" key="5">
    <source>
        <dbReference type="ARBA" id="ARBA00022729"/>
    </source>
</evidence>
<feature type="signal peptide" evidence="9">
    <location>
        <begin position="1"/>
        <end position="23"/>
    </location>
</feature>
<accession>A0ABV0J628</accession>
<dbReference type="Pfam" id="PF13379">
    <property type="entry name" value="NMT1_2"/>
    <property type="match status" value="1"/>
</dbReference>
<dbReference type="InterPro" id="IPR044527">
    <property type="entry name" value="NrtA/CpmA_ABC-bd_dom"/>
</dbReference>
<dbReference type="RefSeq" id="WP_190439725.1">
    <property type="nucleotide sequence ID" value="NZ_JAMPKM010000003.1"/>
</dbReference>
<keyword evidence="6" id="KW-0406">Ion transport</keyword>
<dbReference type="Gene3D" id="3.40.190.10">
    <property type="entry name" value="Periplasmic binding protein-like II"/>
    <property type="match status" value="2"/>
</dbReference>
<dbReference type="PANTHER" id="PTHR30024">
    <property type="entry name" value="ALIPHATIC SULFONATES-BINDING PROTEIN-RELATED"/>
    <property type="match status" value="1"/>
</dbReference>
<feature type="chain" id="PRO_5047536288" evidence="9">
    <location>
        <begin position="24"/>
        <end position="443"/>
    </location>
</feature>
<comment type="similarity">
    <text evidence="8">Belongs to the CmpA/NrtA family.</text>
</comment>
<protein>
    <submittedName>
        <fullName evidence="10">ABC transporter substrate-binding protein</fullName>
    </submittedName>
</protein>
<name>A0ABV0J628_9CYAN</name>
<reference evidence="10 11" key="1">
    <citation type="submission" date="2022-04" db="EMBL/GenBank/DDBJ databases">
        <title>Positive selection, recombination, and allopatry shape intraspecific diversity of widespread and dominant cyanobacteria.</title>
        <authorList>
            <person name="Wei J."/>
            <person name="Shu W."/>
            <person name="Hu C."/>
        </authorList>
    </citation>
    <scope>NUCLEOTIDE SEQUENCE [LARGE SCALE GENOMIC DNA]</scope>
    <source>
        <strain evidence="10 11">GB2-A4</strain>
    </source>
</reference>
<evidence type="ECO:0000256" key="1">
    <source>
        <dbReference type="ARBA" id="ARBA00004533"/>
    </source>
</evidence>
<dbReference type="PROSITE" id="PS51318">
    <property type="entry name" value="TAT"/>
    <property type="match status" value="1"/>
</dbReference>
<keyword evidence="2" id="KW-0813">Transport</keyword>
<gene>
    <name evidence="10" type="ORF">NC998_08390</name>
</gene>
<evidence type="ECO:0000256" key="7">
    <source>
        <dbReference type="ARBA" id="ARBA00023136"/>
    </source>
</evidence>
<comment type="caution">
    <text evidence="10">The sequence shown here is derived from an EMBL/GenBank/DDBJ whole genome shotgun (WGS) entry which is preliminary data.</text>
</comment>
<keyword evidence="3" id="KW-1003">Cell membrane</keyword>
<proteinExistence type="inferred from homology"/>
<evidence type="ECO:0000256" key="4">
    <source>
        <dbReference type="ARBA" id="ARBA00022519"/>
    </source>
</evidence>
<dbReference type="EMBL" id="JAMPKM010000003">
    <property type="protein sequence ID" value="MEP0817114.1"/>
    <property type="molecule type" value="Genomic_DNA"/>
</dbReference>
<evidence type="ECO:0000313" key="11">
    <source>
        <dbReference type="Proteomes" id="UP001464891"/>
    </source>
</evidence>
<sequence>MTKFSRRKFILTAGVTAAGTLLAHGCTSSNSTDTAASTSPSAAPAVNVAAADAPEVTTAKLGFIALTDSAPLIIAKEKGLFEKYGMKDVQVAKQASWAATRDNIVLGSEGGGIDGAHILSPMPYLISEGKVTDGKKVPMYILARLNVNGQCISVANTYKDLKVGLQSNALKNAFAQAKSAGKETKCAVTFPGGTHDLWMRYWLAAGGLNPNEDASTIVVPPPQMVANMKVGNMEAFCVGEPWNAQLVNQGLGYSALTTGELWNNHPEKAFAMRAEWVDKHPKAAKALLMAVQEAQIWCDKAENKEEMCDILSQREWFKVPAKDIIERAQGRIDYGDGRVVENSPHIMKFWANNASYPYKSHDQWFLTENIRWGYFEPETDTKKLVDAVNREDIWREAAKALGQEAMTPKSPSRGVETFFDGVKFDPENPEAYLKSLQIKKVEV</sequence>
<keyword evidence="5 9" id="KW-0732">Signal</keyword>
<evidence type="ECO:0000256" key="9">
    <source>
        <dbReference type="SAM" id="SignalP"/>
    </source>
</evidence>
<dbReference type="Proteomes" id="UP001464891">
    <property type="component" value="Unassembled WGS sequence"/>
</dbReference>
<keyword evidence="4" id="KW-0997">Cell inner membrane</keyword>
<dbReference type="PANTHER" id="PTHR30024:SF7">
    <property type="entry name" value="NITRATE_NITRITE BINDING PROTEIN NRTA"/>
    <property type="match status" value="1"/>
</dbReference>
<evidence type="ECO:0000313" key="10">
    <source>
        <dbReference type="EMBL" id="MEP0817114.1"/>
    </source>
</evidence>
<dbReference type="InterPro" id="IPR006311">
    <property type="entry name" value="TAT_signal"/>
</dbReference>
<evidence type="ECO:0000256" key="6">
    <source>
        <dbReference type="ARBA" id="ARBA00023065"/>
    </source>
</evidence>
<evidence type="ECO:0000256" key="8">
    <source>
        <dbReference type="ARBA" id="ARBA00024031"/>
    </source>
</evidence>
<organism evidence="10 11">
    <name type="scientific">Trichocoleus desertorum GB2-A4</name>
    <dbReference type="NCBI Taxonomy" id="2933944"/>
    <lineage>
        <taxon>Bacteria</taxon>
        <taxon>Bacillati</taxon>
        <taxon>Cyanobacteriota</taxon>
        <taxon>Cyanophyceae</taxon>
        <taxon>Leptolyngbyales</taxon>
        <taxon>Trichocoleusaceae</taxon>
        <taxon>Trichocoleus</taxon>
    </lineage>
</organism>
<comment type="subcellular location">
    <subcellularLocation>
        <location evidence="1">Cell inner membrane</location>
    </subcellularLocation>
</comment>
<keyword evidence="7" id="KW-0472">Membrane</keyword>
<evidence type="ECO:0000256" key="2">
    <source>
        <dbReference type="ARBA" id="ARBA00022448"/>
    </source>
</evidence>